<evidence type="ECO:0008006" key="5">
    <source>
        <dbReference type="Google" id="ProtNLM"/>
    </source>
</evidence>
<feature type="compositionally biased region" description="Polar residues" evidence="1">
    <location>
        <begin position="1"/>
        <end position="15"/>
    </location>
</feature>
<evidence type="ECO:0000256" key="1">
    <source>
        <dbReference type="SAM" id="MobiDB-lite"/>
    </source>
</evidence>
<gene>
    <name evidence="3" type="ORF">Pan241w_34450</name>
</gene>
<name>A0A517RHJ9_9PLAN</name>
<dbReference type="OrthoDB" id="9786218at2"/>
<dbReference type="KEGG" id="gaz:Pan241w_34450"/>
<keyword evidence="4" id="KW-1185">Reference proteome</keyword>
<feature type="transmembrane region" description="Helical" evidence="2">
    <location>
        <begin position="39"/>
        <end position="60"/>
    </location>
</feature>
<dbReference type="AlphaFoldDB" id="A0A517RHJ9"/>
<feature type="transmembrane region" description="Helical" evidence="2">
    <location>
        <begin position="316"/>
        <end position="333"/>
    </location>
</feature>
<keyword evidence="2" id="KW-0472">Membrane</keyword>
<feature type="transmembrane region" description="Helical" evidence="2">
    <location>
        <begin position="246"/>
        <end position="268"/>
    </location>
</feature>
<keyword evidence="2" id="KW-0812">Transmembrane</keyword>
<sequence>MATALENQNESTNENPGEESAEDAVLVDRFPEALRLSRFTFFSVCILSLSFLLFSSLPLWHTDIWGHLAYGKLIWETGSIPAFEPLVPLASGVPFIDTAWLSQLLGFQTFQQFGVAGIKFLYAAAITACMGLLLYRVQKRTDSFIWSLVGVAGFILCDWKQIGIVRPQLAGLLCFVMLFTLLNARHWRKSYWFLIPALFVLWANLHGSFPVGLGLIGCFLVGRAFDVGRKSGAWKAMFQDSVTRRFFVLLELAAVAVLINPYGLQLYTEVFSFSSNPNLSDLIEWNPLTLRMYQGKAAAVLALLLVIACRFTPRRIATTEVLLLVGLGTAALWSSRMIIWWAPVAAYYLALHGAAIWGQKRQRLTDQDEEHAIHYAGKWTIVSVGVIWICFAITPIGSQILHGKQVDFAKSVSSATPIGAVNYLKEKHIKGQVFNSMELGDYLLWDGPHDISVFANSHVHLLPYEVWDHYLRIINLSSDAEELLQRYGVNTVVLDLPRRNNLMRRLERDGEWRVGYKDGRSVVLLRNKPIQ</sequence>
<feature type="transmembrane region" description="Helical" evidence="2">
    <location>
        <begin position="379"/>
        <end position="401"/>
    </location>
</feature>
<feature type="transmembrane region" description="Helical" evidence="2">
    <location>
        <begin position="339"/>
        <end position="358"/>
    </location>
</feature>
<evidence type="ECO:0000313" key="4">
    <source>
        <dbReference type="Proteomes" id="UP000317171"/>
    </source>
</evidence>
<keyword evidence="2" id="KW-1133">Transmembrane helix</keyword>
<feature type="transmembrane region" description="Helical" evidence="2">
    <location>
        <begin position="169"/>
        <end position="187"/>
    </location>
</feature>
<dbReference type="EMBL" id="CP036269">
    <property type="protein sequence ID" value="QDT43345.1"/>
    <property type="molecule type" value="Genomic_DNA"/>
</dbReference>
<accession>A0A517RHJ9</accession>
<reference evidence="3 4" key="1">
    <citation type="submission" date="2019-02" db="EMBL/GenBank/DDBJ databases">
        <title>Deep-cultivation of Planctomycetes and their phenomic and genomic characterization uncovers novel biology.</title>
        <authorList>
            <person name="Wiegand S."/>
            <person name="Jogler M."/>
            <person name="Boedeker C."/>
            <person name="Pinto D."/>
            <person name="Vollmers J."/>
            <person name="Rivas-Marin E."/>
            <person name="Kohn T."/>
            <person name="Peeters S.H."/>
            <person name="Heuer A."/>
            <person name="Rast P."/>
            <person name="Oberbeckmann S."/>
            <person name="Bunk B."/>
            <person name="Jeske O."/>
            <person name="Meyerdierks A."/>
            <person name="Storesund J.E."/>
            <person name="Kallscheuer N."/>
            <person name="Luecker S."/>
            <person name="Lage O.M."/>
            <person name="Pohl T."/>
            <person name="Merkel B.J."/>
            <person name="Hornburger P."/>
            <person name="Mueller R.-W."/>
            <person name="Bruemmer F."/>
            <person name="Labrenz M."/>
            <person name="Spormann A.M."/>
            <person name="Op den Camp H."/>
            <person name="Overmann J."/>
            <person name="Amann R."/>
            <person name="Jetten M.S.M."/>
            <person name="Mascher T."/>
            <person name="Medema M.H."/>
            <person name="Devos D.P."/>
            <person name="Kaster A.-K."/>
            <person name="Ovreas L."/>
            <person name="Rohde M."/>
            <person name="Galperin M.Y."/>
            <person name="Jogler C."/>
        </authorList>
    </citation>
    <scope>NUCLEOTIDE SEQUENCE [LARGE SCALE GENOMIC DNA]</scope>
    <source>
        <strain evidence="3 4">Pan241w</strain>
    </source>
</reference>
<feature type="transmembrane region" description="Helical" evidence="2">
    <location>
        <begin position="288"/>
        <end position="309"/>
    </location>
</feature>
<feature type="transmembrane region" description="Helical" evidence="2">
    <location>
        <begin position="113"/>
        <end position="137"/>
    </location>
</feature>
<evidence type="ECO:0000313" key="3">
    <source>
        <dbReference type="EMBL" id="QDT43345.1"/>
    </source>
</evidence>
<evidence type="ECO:0000256" key="2">
    <source>
        <dbReference type="SAM" id="Phobius"/>
    </source>
</evidence>
<organism evidence="3 4">
    <name type="scientific">Gimesia alba</name>
    <dbReference type="NCBI Taxonomy" id="2527973"/>
    <lineage>
        <taxon>Bacteria</taxon>
        <taxon>Pseudomonadati</taxon>
        <taxon>Planctomycetota</taxon>
        <taxon>Planctomycetia</taxon>
        <taxon>Planctomycetales</taxon>
        <taxon>Planctomycetaceae</taxon>
        <taxon>Gimesia</taxon>
    </lineage>
</organism>
<feature type="region of interest" description="Disordered" evidence="1">
    <location>
        <begin position="1"/>
        <end position="22"/>
    </location>
</feature>
<protein>
    <recommendedName>
        <fullName evidence="5">Glycosyltransferase RgtA/B/C/D-like domain-containing protein</fullName>
    </recommendedName>
</protein>
<proteinExistence type="predicted"/>
<feature type="transmembrane region" description="Helical" evidence="2">
    <location>
        <begin position="207"/>
        <end position="225"/>
    </location>
</feature>
<dbReference type="Proteomes" id="UP000317171">
    <property type="component" value="Chromosome"/>
</dbReference>
<dbReference type="RefSeq" id="WP_145217952.1">
    <property type="nucleotide sequence ID" value="NZ_CP036269.1"/>
</dbReference>